<keyword evidence="11" id="KW-1185">Reference proteome</keyword>
<dbReference type="Gene3D" id="3.40.50.300">
    <property type="entry name" value="P-loop containing nucleotide triphosphate hydrolases"/>
    <property type="match status" value="1"/>
</dbReference>
<dbReference type="InterPro" id="IPR030679">
    <property type="entry name" value="ABC_ATPase_HisP-typ"/>
</dbReference>
<dbReference type="InterPro" id="IPR050086">
    <property type="entry name" value="MetN_ABC_transporter-like"/>
</dbReference>
<feature type="domain" description="ABC transporter" evidence="9">
    <location>
        <begin position="9"/>
        <end position="253"/>
    </location>
</feature>
<dbReference type="GO" id="GO:0016887">
    <property type="term" value="F:ATP hydrolysis activity"/>
    <property type="evidence" value="ECO:0007669"/>
    <property type="project" value="InterPro"/>
</dbReference>
<gene>
    <name evidence="10" type="ORF">GCL60_01630</name>
</gene>
<name>A0A6N6W0C4_9BACT</name>
<dbReference type="InterPro" id="IPR027417">
    <property type="entry name" value="P-loop_NTPase"/>
</dbReference>
<dbReference type="GO" id="GO:0015424">
    <property type="term" value="F:ABC-type amino acid transporter activity"/>
    <property type="evidence" value="ECO:0007669"/>
    <property type="project" value="InterPro"/>
</dbReference>
<dbReference type="PROSITE" id="PS00211">
    <property type="entry name" value="ABC_TRANSPORTER_1"/>
    <property type="match status" value="1"/>
</dbReference>
<organism evidence="10 11">
    <name type="scientific">Silvanigrella paludirubra</name>
    <dbReference type="NCBI Taxonomy" id="2499159"/>
    <lineage>
        <taxon>Bacteria</taxon>
        <taxon>Pseudomonadati</taxon>
        <taxon>Bdellovibrionota</taxon>
        <taxon>Oligoflexia</taxon>
        <taxon>Silvanigrellales</taxon>
        <taxon>Silvanigrellaceae</taxon>
        <taxon>Silvanigrella</taxon>
    </lineage>
</organism>
<dbReference type="SMART" id="SM00382">
    <property type="entry name" value="AAA"/>
    <property type="match status" value="1"/>
</dbReference>
<keyword evidence="8" id="KW-0472">Membrane</keyword>
<dbReference type="OrthoDB" id="9802264at2"/>
<dbReference type="Proteomes" id="UP000437748">
    <property type="component" value="Unassembled WGS sequence"/>
</dbReference>
<dbReference type="PANTHER" id="PTHR43166:SF9">
    <property type="entry name" value="GLUTAMATE_ASPARTATE IMPORT ATP-BINDING PROTEIN GLTL"/>
    <property type="match status" value="1"/>
</dbReference>
<keyword evidence="4" id="KW-1003">Cell membrane</keyword>
<comment type="subcellular location">
    <subcellularLocation>
        <location evidence="1">Cell membrane</location>
        <topology evidence="1">Peripheral membrane protein</topology>
    </subcellularLocation>
</comment>
<keyword evidence="3" id="KW-0813">Transport</keyword>
<dbReference type="AlphaFoldDB" id="A0A6N6W0C4"/>
<keyword evidence="5" id="KW-0547">Nucleotide-binding</keyword>
<evidence type="ECO:0000256" key="6">
    <source>
        <dbReference type="ARBA" id="ARBA00022840"/>
    </source>
</evidence>
<keyword evidence="6 10" id="KW-0067">ATP-binding</keyword>
<keyword evidence="7" id="KW-0029">Amino-acid transport</keyword>
<dbReference type="GO" id="GO:0005524">
    <property type="term" value="F:ATP binding"/>
    <property type="evidence" value="ECO:0007669"/>
    <property type="project" value="UniProtKB-KW"/>
</dbReference>
<evidence type="ECO:0000256" key="5">
    <source>
        <dbReference type="ARBA" id="ARBA00022741"/>
    </source>
</evidence>
<dbReference type="EMBL" id="WFLM01000001">
    <property type="protein sequence ID" value="KAB8040648.1"/>
    <property type="molecule type" value="Genomic_DNA"/>
</dbReference>
<dbReference type="InterPro" id="IPR003439">
    <property type="entry name" value="ABC_transporter-like_ATP-bd"/>
</dbReference>
<evidence type="ECO:0000256" key="7">
    <source>
        <dbReference type="ARBA" id="ARBA00022970"/>
    </source>
</evidence>
<evidence type="ECO:0000256" key="1">
    <source>
        <dbReference type="ARBA" id="ARBA00004202"/>
    </source>
</evidence>
<evidence type="ECO:0000259" key="9">
    <source>
        <dbReference type="PROSITE" id="PS50893"/>
    </source>
</evidence>
<dbReference type="PANTHER" id="PTHR43166">
    <property type="entry name" value="AMINO ACID IMPORT ATP-BINDING PROTEIN"/>
    <property type="match status" value="1"/>
</dbReference>
<evidence type="ECO:0000256" key="4">
    <source>
        <dbReference type="ARBA" id="ARBA00022475"/>
    </source>
</evidence>
<dbReference type="SUPFAM" id="SSF52540">
    <property type="entry name" value="P-loop containing nucleoside triphosphate hydrolases"/>
    <property type="match status" value="1"/>
</dbReference>
<accession>A0A6N6W0C4</accession>
<dbReference type="CDD" id="cd03262">
    <property type="entry name" value="ABC_HisP_GlnQ"/>
    <property type="match status" value="1"/>
</dbReference>
<proteinExistence type="inferred from homology"/>
<dbReference type="Pfam" id="PF00005">
    <property type="entry name" value="ABC_tran"/>
    <property type="match status" value="1"/>
</dbReference>
<dbReference type="PIRSF" id="PIRSF039085">
    <property type="entry name" value="ABC_ATPase_HisP"/>
    <property type="match status" value="1"/>
</dbReference>
<evidence type="ECO:0000313" key="10">
    <source>
        <dbReference type="EMBL" id="KAB8040648.1"/>
    </source>
</evidence>
<dbReference type="InterPro" id="IPR017871">
    <property type="entry name" value="ABC_transporter-like_CS"/>
</dbReference>
<comment type="similarity">
    <text evidence="2">Belongs to the ABC transporter superfamily.</text>
</comment>
<dbReference type="FunFam" id="3.40.50.300:FF:000020">
    <property type="entry name" value="Amino acid ABC transporter ATP-binding component"/>
    <property type="match status" value="1"/>
</dbReference>
<protein>
    <submittedName>
        <fullName evidence="10">ATP-binding cassette domain-containing protein</fullName>
    </submittedName>
</protein>
<dbReference type="PROSITE" id="PS50893">
    <property type="entry name" value="ABC_TRANSPORTER_2"/>
    <property type="match status" value="1"/>
</dbReference>
<comment type="caution">
    <text evidence="10">The sequence shown here is derived from an EMBL/GenBank/DDBJ whole genome shotgun (WGS) entry which is preliminary data.</text>
</comment>
<evidence type="ECO:0000256" key="2">
    <source>
        <dbReference type="ARBA" id="ARBA00005417"/>
    </source>
</evidence>
<evidence type="ECO:0000256" key="8">
    <source>
        <dbReference type="ARBA" id="ARBA00023136"/>
    </source>
</evidence>
<evidence type="ECO:0000313" key="11">
    <source>
        <dbReference type="Proteomes" id="UP000437748"/>
    </source>
</evidence>
<dbReference type="InterPro" id="IPR003593">
    <property type="entry name" value="AAA+_ATPase"/>
</dbReference>
<evidence type="ECO:0000256" key="3">
    <source>
        <dbReference type="ARBA" id="ARBA00022448"/>
    </source>
</evidence>
<sequence>MISATGAYISIKNLSKRHGNLEVLRNINLEVTPGELTVLIGPSGCGKSTLLRCLNGLETLDSGTIVINGVVLEKNKNSSHSQSDFDKKARAIRENVGMVFQNFNLFPHLTLLENITKAPIVVKKMTQKEAKEKAKDLLAKVGLSTHADHYPCQLSGGQQQRAAIARALAMSPKAILYDEPTSALDPGLVHEVLQVMRTLDNEGMTQIVVTHEMRFARDVADHIVHMQDGKIVEIGTPEQIFTSPSDDRTRHFLRNFN</sequence>
<reference evidence="10 11" key="1">
    <citation type="submission" date="2019-10" db="EMBL/GenBank/DDBJ databases">
        <title>New species of Slilvanegrellaceae.</title>
        <authorList>
            <person name="Pitt A."/>
            <person name="Hahn M.W."/>
        </authorList>
    </citation>
    <scope>NUCLEOTIDE SEQUENCE [LARGE SCALE GENOMIC DNA]</scope>
    <source>
        <strain evidence="10 11">SP-Ram-0.45-NSY-1</strain>
    </source>
</reference>
<dbReference type="GO" id="GO:0005886">
    <property type="term" value="C:plasma membrane"/>
    <property type="evidence" value="ECO:0007669"/>
    <property type="project" value="UniProtKB-SubCell"/>
</dbReference>